<dbReference type="GO" id="GO:0006950">
    <property type="term" value="P:response to stress"/>
    <property type="evidence" value="ECO:0007669"/>
    <property type="project" value="UniProtKB-ARBA"/>
</dbReference>
<accession>A0A4P6WWF0</accession>
<evidence type="ECO:0000259" key="1">
    <source>
        <dbReference type="Pfam" id="PF10263"/>
    </source>
</evidence>
<dbReference type="Pfam" id="PF10263">
    <property type="entry name" value="SprT-like"/>
    <property type="match status" value="1"/>
</dbReference>
<evidence type="ECO:0000313" key="2">
    <source>
        <dbReference type="EMBL" id="QBM28302.1"/>
    </source>
</evidence>
<sequence length="268" mass="29112">MKQEGSTPTAQNYTELQRAYDHFNQALFESALPACLITLQREKRTCGYFSHQRFADLDGRTTDEIALNPAYFAVVPLVETMQTLVHEMVHLWQAHFDKPGRGRYHNGQWADKMEAIGLMPSSTGKPGGQRTGDCMADYAIEGGRFLQACAALVTADFRISWYDRFPAPEVVAAGQQCEAMQLSAAVGGGSTPAQALPVATSLVVQPTVTNGVAAPATNKSNRVKFTCGCGQNIWGKPSLRVLCMACGTPFREFLPTNPTAAATFDLIN</sequence>
<dbReference type="EMBL" id="CP037867">
    <property type="protein sequence ID" value="QBM28302.1"/>
    <property type="molecule type" value="Genomic_DNA"/>
</dbReference>
<feature type="domain" description="SprT-like" evidence="1">
    <location>
        <begin position="17"/>
        <end position="118"/>
    </location>
</feature>
<organism evidence="2 3">
    <name type="scientific">Hydrogenophaga pseudoflava</name>
    <name type="common">Pseudomonas carboxydoflava</name>
    <dbReference type="NCBI Taxonomy" id="47421"/>
    <lineage>
        <taxon>Bacteria</taxon>
        <taxon>Pseudomonadati</taxon>
        <taxon>Pseudomonadota</taxon>
        <taxon>Betaproteobacteria</taxon>
        <taxon>Burkholderiales</taxon>
        <taxon>Comamonadaceae</taxon>
        <taxon>Hydrogenophaga</taxon>
    </lineage>
</organism>
<dbReference type="KEGG" id="hpse:HPF_11435"/>
<name>A0A4P6WWF0_HYDPS</name>
<dbReference type="RefSeq" id="WP_133156658.1">
    <property type="nucleotide sequence ID" value="NZ_CP037867.1"/>
</dbReference>
<dbReference type="InterPro" id="IPR006640">
    <property type="entry name" value="SprT-like_domain"/>
</dbReference>
<proteinExistence type="predicted"/>
<reference evidence="2 3" key="1">
    <citation type="submission" date="2019-03" db="EMBL/GenBank/DDBJ databases">
        <authorList>
            <person name="Sebastian G."/>
            <person name="Baumann P."/>
            <person name="Ruckert C."/>
            <person name="Kalinowski J."/>
            <person name="Nebel B."/>
            <person name="Takors R."/>
            <person name="Blombach B."/>
        </authorList>
    </citation>
    <scope>NUCLEOTIDE SEQUENCE [LARGE SCALE GENOMIC DNA]</scope>
    <source>
        <strain evidence="2 3">DSM 1084</strain>
    </source>
</reference>
<evidence type="ECO:0000313" key="3">
    <source>
        <dbReference type="Proteomes" id="UP000293912"/>
    </source>
</evidence>
<gene>
    <name evidence="2" type="ORF">HPF_11435</name>
</gene>
<keyword evidence="3" id="KW-1185">Reference proteome</keyword>
<dbReference type="AlphaFoldDB" id="A0A4P6WWF0"/>
<protein>
    <submittedName>
        <fullName evidence="2">SprT-like family protein</fullName>
    </submittedName>
</protein>
<dbReference type="Proteomes" id="UP000293912">
    <property type="component" value="Chromosome"/>
</dbReference>